<protein>
    <submittedName>
        <fullName evidence="2">Uncharacterized protein</fullName>
    </submittedName>
</protein>
<dbReference type="EMBL" id="LDWR01000024">
    <property type="protein sequence ID" value="KML57013.1"/>
    <property type="molecule type" value="Genomic_DNA"/>
</dbReference>
<proteinExistence type="predicted"/>
<sequence length="235" mass="26404">MCQRGLDILHRLNDQLPQRAVVDDQNPMLVKPLLEVVQRRAAILPAGQSLLEPAHHVAALMLGHRPKPERLVGQLLVVGERVGPIVVQRAQGAEIRRLDAELFAQMVPESLRNLFVSIERAPGHADEPEMQSDSQPVQMRASAVDQRAFPRREREERMELELGQLVRKVPHAEVGLPPVIHRTHLRAKNGLCSVAGKHRRCNRRRQTRWCRSGVAILPPASLPAIMTMGTFRLQA</sequence>
<dbReference type="Proteomes" id="UP000036338">
    <property type="component" value="Unassembled WGS sequence"/>
</dbReference>
<gene>
    <name evidence="2" type="ORF">VL15_14870</name>
</gene>
<dbReference type="AlphaFoldDB" id="A0A0J5WYU2"/>
<organism evidence="2 3">
    <name type="scientific">Burkholderia cepacia</name>
    <name type="common">Pseudomonas cepacia</name>
    <dbReference type="NCBI Taxonomy" id="292"/>
    <lineage>
        <taxon>Bacteria</taxon>
        <taxon>Pseudomonadati</taxon>
        <taxon>Pseudomonadota</taxon>
        <taxon>Betaproteobacteria</taxon>
        <taxon>Burkholderiales</taxon>
        <taxon>Burkholderiaceae</taxon>
        <taxon>Burkholderia</taxon>
        <taxon>Burkholderia cepacia complex</taxon>
    </lineage>
</organism>
<accession>A0A0J5WYU2</accession>
<reference evidence="2 3" key="1">
    <citation type="submission" date="2015-05" db="EMBL/GenBank/DDBJ databases">
        <title>Draft genome of Burkholderia cepacia LK29.</title>
        <authorList>
            <person name="Chan X.Y."/>
        </authorList>
    </citation>
    <scope>NUCLEOTIDE SEQUENCE [LARGE SCALE GENOMIC DNA]</scope>
    <source>
        <strain evidence="2 3">LK29</strain>
    </source>
</reference>
<evidence type="ECO:0000313" key="2">
    <source>
        <dbReference type="EMBL" id="KML57013.1"/>
    </source>
</evidence>
<name>A0A0J5WYU2_BURCE</name>
<evidence type="ECO:0000313" key="3">
    <source>
        <dbReference type="Proteomes" id="UP000036338"/>
    </source>
</evidence>
<feature type="region of interest" description="Disordered" evidence="1">
    <location>
        <begin position="124"/>
        <end position="150"/>
    </location>
</feature>
<evidence type="ECO:0000256" key="1">
    <source>
        <dbReference type="SAM" id="MobiDB-lite"/>
    </source>
</evidence>
<comment type="caution">
    <text evidence="2">The sequence shown here is derived from an EMBL/GenBank/DDBJ whole genome shotgun (WGS) entry which is preliminary data.</text>
</comment>